<dbReference type="PANTHER" id="PTHR37312:SF1">
    <property type="entry name" value="MEMBRANE-BOUND ACYLTRANSFERASE YKRP-RELATED"/>
    <property type="match status" value="1"/>
</dbReference>
<protein>
    <submittedName>
        <fullName evidence="3">Acyltransferase</fullName>
    </submittedName>
</protein>
<dbReference type="PANTHER" id="PTHR37312">
    <property type="entry name" value="MEMBRANE-BOUND ACYLTRANSFERASE YKRP-RELATED"/>
    <property type="match status" value="1"/>
</dbReference>
<dbReference type="GO" id="GO:0016747">
    <property type="term" value="F:acyltransferase activity, transferring groups other than amino-acyl groups"/>
    <property type="evidence" value="ECO:0007669"/>
    <property type="project" value="InterPro"/>
</dbReference>
<evidence type="ECO:0000313" key="3">
    <source>
        <dbReference type="EMBL" id="SPW27721.1"/>
    </source>
</evidence>
<keyword evidence="3" id="KW-0012">Acyltransferase</keyword>
<feature type="transmembrane region" description="Helical" evidence="1">
    <location>
        <begin position="203"/>
        <end position="224"/>
    </location>
</feature>
<comment type="caution">
    <text evidence="3">The sequence shown here is derived from an EMBL/GenBank/DDBJ whole genome shotgun (WGS) entry which is preliminary data.</text>
</comment>
<feature type="transmembrane region" description="Helical" evidence="1">
    <location>
        <begin position="174"/>
        <end position="191"/>
    </location>
</feature>
<feature type="transmembrane region" description="Helical" evidence="1">
    <location>
        <begin position="53"/>
        <end position="70"/>
    </location>
</feature>
<dbReference type="InterPro" id="IPR002656">
    <property type="entry name" value="Acyl_transf_3_dom"/>
</dbReference>
<feature type="transmembrane region" description="Helical" evidence="1">
    <location>
        <begin position="12"/>
        <end position="33"/>
    </location>
</feature>
<keyword evidence="1" id="KW-0812">Transmembrane</keyword>
<feature type="transmembrane region" description="Helical" evidence="1">
    <location>
        <begin position="310"/>
        <end position="328"/>
    </location>
</feature>
<sequence length="383" mass="43216">MTQPTGAKKVRMAWPDVARGVSILGVMTLHATLEVPGGLDTPIAKVNEFIATLRMPLFFMVAGFFSVKIFKFSFWELFRKRLWFLLVPYLFWAPVEMILDRHKAWVVQEIPLPEPMFYVDSVYYAQNMYWFLWSLMLFTIILWATKWLPWIVQLLIPAIVIAASPWLLLAGNLVMPRIIAYLPLFLLGAYLRPHITKFADNALHPWVAITSTMLALVSFQLYALPFDGPWRPALNVIVSLVYLPFGVTVAILLSKVPMVGEGLKRIGRHTLVAYLGHPIALIVFFGFFFVNRDNGFNPEATNFIDTPLCWVIINMGFCAIGTIAMYGISKTKLLGWTVHPPAIKLPKVTVPHWPHIPDILRRGVKTHGTAQGITQSAPASTTG</sequence>
<proteinExistence type="predicted"/>
<evidence type="ECO:0000259" key="2">
    <source>
        <dbReference type="Pfam" id="PF01757"/>
    </source>
</evidence>
<feature type="transmembrane region" description="Helical" evidence="1">
    <location>
        <begin position="150"/>
        <end position="168"/>
    </location>
</feature>
<accession>A0A6H9XPG8</accession>
<dbReference type="InterPro" id="IPR052734">
    <property type="entry name" value="Nod_factor_acetyltransferase"/>
</dbReference>
<name>A0A6H9XPG8_9CORY</name>
<feature type="transmembrane region" description="Helical" evidence="1">
    <location>
        <begin position="82"/>
        <end position="99"/>
    </location>
</feature>
<keyword evidence="1" id="KW-0472">Membrane</keyword>
<feature type="transmembrane region" description="Helical" evidence="1">
    <location>
        <begin position="123"/>
        <end position="143"/>
    </location>
</feature>
<dbReference type="EMBL" id="UARK01000002">
    <property type="protein sequence ID" value="SPW27721.1"/>
    <property type="molecule type" value="Genomic_DNA"/>
</dbReference>
<feature type="transmembrane region" description="Helical" evidence="1">
    <location>
        <begin position="236"/>
        <end position="259"/>
    </location>
</feature>
<dbReference type="Proteomes" id="UP000249886">
    <property type="component" value="Unassembled WGS sequence"/>
</dbReference>
<feature type="transmembrane region" description="Helical" evidence="1">
    <location>
        <begin position="271"/>
        <end position="290"/>
    </location>
</feature>
<keyword evidence="3" id="KW-0808">Transferase</keyword>
<keyword evidence="1" id="KW-1133">Transmembrane helix</keyword>
<dbReference type="Pfam" id="PF01757">
    <property type="entry name" value="Acyl_transf_3"/>
    <property type="match status" value="1"/>
</dbReference>
<evidence type="ECO:0000313" key="4">
    <source>
        <dbReference type="Proteomes" id="UP000249886"/>
    </source>
</evidence>
<dbReference type="RefSeq" id="WP_005521788.1">
    <property type="nucleotide sequence ID" value="NZ_CAJPQJ010000002.1"/>
</dbReference>
<organism evidence="3 4">
    <name type="scientific">Corynebacterium matruchotii</name>
    <dbReference type="NCBI Taxonomy" id="43768"/>
    <lineage>
        <taxon>Bacteria</taxon>
        <taxon>Bacillati</taxon>
        <taxon>Actinomycetota</taxon>
        <taxon>Actinomycetes</taxon>
        <taxon>Mycobacteriales</taxon>
        <taxon>Corynebacteriaceae</taxon>
        <taxon>Corynebacterium</taxon>
    </lineage>
</organism>
<dbReference type="AlphaFoldDB" id="A0A6H9XPG8"/>
<evidence type="ECO:0000256" key="1">
    <source>
        <dbReference type="SAM" id="Phobius"/>
    </source>
</evidence>
<reference evidence="3 4" key="1">
    <citation type="submission" date="2018-06" db="EMBL/GenBank/DDBJ databases">
        <authorList>
            <consortium name="Pathogen Informatics"/>
            <person name="Doyle S."/>
        </authorList>
    </citation>
    <scope>NUCLEOTIDE SEQUENCE [LARGE SCALE GENOMIC DNA]</scope>
    <source>
        <strain evidence="3 4">NCTC10254</strain>
    </source>
</reference>
<feature type="domain" description="Acyltransferase 3" evidence="2">
    <location>
        <begin position="13"/>
        <end position="306"/>
    </location>
</feature>
<gene>
    <name evidence="3" type="ORF">NCTC10254_00997</name>
</gene>
<dbReference type="GeneID" id="84574292"/>